<dbReference type="InterPro" id="IPR000195">
    <property type="entry name" value="Rab-GAP-TBC_dom"/>
</dbReference>
<evidence type="ECO:0000259" key="1">
    <source>
        <dbReference type="PROSITE" id="PS50086"/>
    </source>
</evidence>
<dbReference type="Proteomes" id="UP000694388">
    <property type="component" value="Unplaced"/>
</dbReference>
<name>A0A8C4Q7N6_EPTBU</name>
<dbReference type="Gene3D" id="1.10.472.80">
    <property type="entry name" value="Ypt/Rab-GAP domain of gyp1p, domain 3"/>
    <property type="match status" value="1"/>
</dbReference>
<evidence type="ECO:0000313" key="3">
    <source>
        <dbReference type="Proteomes" id="UP000694388"/>
    </source>
</evidence>
<sequence length="336" mass="39096">MEQQSHKRNSLHSRRVNLDYEEVTPYLLDMSPNWQKMLNTPNRENVGFPTDFLQSIIHRGVPRQLRGGIWQLLMEQHRLRNTRATRKPTSNVPYNDLLKQLTSQQHVQMYQLSRLLHDQHRDLHDHLEALDIGPSLYAAPWFLTLFSSQFPLGFVARIFDLIFFKGPEVVFKVALSLLGIHKNLIMRTCNSFETVVDFLKSTLPKLSIVQLEKTINQVIDMDLSKQLHAYEVEYHVLQDVAEETLPAAESDRLLALERTTTHLRQQNLDLLEELQVYNSDDEANLIDYLSPYKYLFAVELERLALLNTVQDLRNKLATAHQENLHLNGPFHAWPGS</sequence>
<evidence type="ECO:0000313" key="2">
    <source>
        <dbReference type="Ensembl" id="ENSEBUP00000011215.1"/>
    </source>
</evidence>
<dbReference type="Ensembl" id="ENSEBUT00000011779.1">
    <property type="protein sequence ID" value="ENSEBUP00000011215.1"/>
    <property type="gene ID" value="ENSEBUG00000007195.1"/>
</dbReference>
<proteinExistence type="predicted"/>
<keyword evidence="3" id="KW-1185">Reference proteome</keyword>
<dbReference type="SUPFAM" id="SSF47923">
    <property type="entry name" value="Ypt/Rab-GAP domain of gyp1p"/>
    <property type="match status" value="1"/>
</dbReference>
<dbReference type="Gene3D" id="1.10.10.2750">
    <property type="match status" value="1"/>
</dbReference>
<feature type="domain" description="Rab-GAP TBC" evidence="1">
    <location>
        <begin position="1"/>
        <end position="166"/>
    </location>
</feature>
<dbReference type="SMART" id="SM00164">
    <property type="entry name" value="TBC"/>
    <property type="match status" value="1"/>
</dbReference>
<dbReference type="InterPro" id="IPR050302">
    <property type="entry name" value="Rab_GAP_TBC_domain"/>
</dbReference>
<dbReference type="AlphaFoldDB" id="A0A8C4Q7N6"/>
<dbReference type="GeneTree" id="ENSGT00940000157949"/>
<dbReference type="InterPro" id="IPR035969">
    <property type="entry name" value="Rab-GAP_TBC_sf"/>
</dbReference>
<dbReference type="Pfam" id="PF23436">
    <property type="entry name" value="RabGap-TBC_2"/>
    <property type="match status" value="1"/>
</dbReference>
<organism evidence="2 3">
    <name type="scientific">Eptatretus burgeri</name>
    <name type="common">Inshore hagfish</name>
    <dbReference type="NCBI Taxonomy" id="7764"/>
    <lineage>
        <taxon>Eukaryota</taxon>
        <taxon>Metazoa</taxon>
        <taxon>Chordata</taxon>
        <taxon>Craniata</taxon>
        <taxon>Vertebrata</taxon>
        <taxon>Cyclostomata</taxon>
        <taxon>Myxini</taxon>
        <taxon>Myxiniformes</taxon>
        <taxon>Myxinidae</taxon>
        <taxon>Eptatretinae</taxon>
        <taxon>Eptatretus</taxon>
    </lineage>
</organism>
<accession>A0A8C4Q7N6</accession>
<dbReference type="PANTHER" id="PTHR47219:SF16">
    <property type="entry name" value="GTPASE ACTIVATING PROTEIN"/>
    <property type="match status" value="1"/>
</dbReference>
<reference evidence="2" key="2">
    <citation type="submission" date="2025-09" db="UniProtKB">
        <authorList>
            <consortium name="Ensembl"/>
        </authorList>
    </citation>
    <scope>IDENTIFICATION</scope>
</reference>
<dbReference type="PROSITE" id="PS50086">
    <property type="entry name" value="TBC_RABGAP"/>
    <property type="match status" value="1"/>
</dbReference>
<dbReference type="OMA" id="EVECHEL"/>
<dbReference type="PANTHER" id="PTHR47219">
    <property type="entry name" value="RAB GTPASE-ACTIVATING PROTEIN 1-LIKE"/>
    <property type="match status" value="1"/>
</dbReference>
<protein>
    <recommendedName>
        <fullName evidence="1">Rab-GAP TBC domain-containing protein</fullName>
    </recommendedName>
</protein>
<reference evidence="2" key="1">
    <citation type="submission" date="2025-08" db="UniProtKB">
        <authorList>
            <consortium name="Ensembl"/>
        </authorList>
    </citation>
    <scope>IDENTIFICATION</scope>
</reference>